<evidence type="ECO:0000256" key="1">
    <source>
        <dbReference type="ARBA" id="ARBA00022679"/>
    </source>
</evidence>
<dbReference type="EMBL" id="LWDX02027950">
    <property type="protein sequence ID" value="OEL29300.1"/>
    <property type="molecule type" value="Genomic_DNA"/>
</dbReference>
<gene>
    <name evidence="6" type="ORF">BAE44_0009681</name>
</gene>
<keyword evidence="3" id="KW-0418">Kinase</keyword>
<dbReference type="GO" id="GO:0005524">
    <property type="term" value="F:ATP binding"/>
    <property type="evidence" value="ECO:0007669"/>
    <property type="project" value="UniProtKB-KW"/>
</dbReference>
<protein>
    <submittedName>
        <fullName evidence="6">Uncharacterized protein</fullName>
    </submittedName>
</protein>
<sequence>LYEDDRPLAILDPSLTEFDSDEVLRAIRVGLLCIQSSPLQRPPMSRVGSILAGDIEVPEAVTKPSYVTEWQSSARGTSSSEPGAEAMSASPFLTSVIDEAR</sequence>
<comment type="caution">
    <text evidence="6">The sequence shown here is derived from an EMBL/GenBank/DDBJ whole genome shotgun (WGS) entry which is preliminary data.</text>
</comment>
<dbReference type="OrthoDB" id="663146at2759"/>
<feature type="compositionally biased region" description="Polar residues" evidence="5">
    <location>
        <begin position="70"/>
        <end position="81"/>
    </location>
</feature>
<evidence type="ECO:0000256" key="4">
    <source>
        <dbReference type="ARBA" id="ARBA00022840"/>
    </source>
</evidence>
<dbReference type="AlphaFoldDB" id="A0A1E5VW21"/>
<dbReference type="STRING" id="888268.A0A1E5VW21"/>
<evidence type="ECO:0000256" key="3">
    <source>
        <dbReference type="ARBA" id="ARBA00022777"/>
    </source>
</evidence>
<evidence type="ECO:0000256" key="2">
    <source>
        <dbReference type="ARBA" id="ARBA00022741"/>
    </source>
</evidence>
<feature type="non-terminal residue" evidence="6">
    <location>
        <position position="1"/>
    </location>
</feature>
<name>A0A1E5VW21_9POAL</name>
<proteinExistence type="predicted"/>
<dbReference type="GO" id="GO:0016301">
    <property type="term" value="F:kinase activity"/>
    <property type="evidence" value="ECO:0007669"/>
    <property type="project" value="UniProtKB-KW"/>
</dbReference>
<dbReference type="InterPro" id="IPR052059">
    <property type="entry name" value="CR_Ser/Thr_kinase"/>
</dbReference>
<keyword evidence="7" id="KW-1185">Reference proteome</keyword>
<keyword evidence="1" id="KW-0808">Transferase</keyword>
<dbReference type="PANTHER" id="PTHR47973">
    <property type="entry name" value="CYSTEINE-RICH RECEPTOR-LIKE PROTEIN KINASE 3"/>
    <property type="match status" value="1"/>
</dbReference>
<organism evidence="6 7">
    <name type="scientific">Dichanthelium oligosanthes</name>
    <dbReference type="NCBI Taxonomy" id="888268"/>
    <lineage>
        <taxon>Eukaryota</taxon>
        <taxon>Viridiplantae</taxon>
        <taxon>Streptophyta</taxon>
        <taxon>Embryophyta</taxon>
        <taxon>Tracheophyta</taxon>
        <taxon>Spermatophyta</taxon>
        <taxon>Magnoliopsida</taxon>
        <taxon>Liliopsida</taxon>
        <taxon>Poales</taxon>
        <taxon>Poaceae</taxon>
        <taxon>PACMAD clade</taxon>
        <taxon>Panicoideae</taxon>
        <taxon>Panicodae</taxon>
        <taxon>Paniceae</taxon>
        <taxon>Dichantheliinae</taxon>
        <taxon>Dichanthelium</taxon>
    </lineage>
</organism>
<evidence type="ECO:0000313" key="7">
    <source>
        <dbReference type="Proteomes" id="UP000095767"/>
    </source>
</evidence>
<dbReference type="Proteomes" id="UP000095767">
    <property type="component" value="Unassembled WGS sequence"/>
</dbReference>
<reference evidence="6 7" key="1">
    <citation type="submission" date="2016-09" db="EMBL/GenBank/DDBJ databases">
        <title>The draft genome of Dichanthelium oligosanthes: A C3 panicoid grass species.</title>
        <authorList>
            <person name="Studer A.J."/>
            <person name="Schnable J.C."/>
            <person name="Brutnell T.P."/>
        </authorList>
    </citation>
    <scope>NUCLEOTIDE SEQUENCE [LARGE SCALE GENOMIC DNA]</scope>
    <source>
        <strain evidence="7">cv. Kellogg 1175</strain>
        <tissue evidence="6">Leaf</tissue>
    </source>
</reference>
<accession>A0A1E5VW21</accession>
<keyword evidence="4" id="KW-0067">ATP-binding</keyword>
<evidence type="ECO:0000313" key="6">
    <source>
        <dbReference type="EMBL" id="OEL29300.1"/>
    </source>
</evidence>
<evidence type="ECO:0000256" key="5">
    <source>
        <dbReference type="SAM" id="MobiDB-lite"/>
    </source>
</evidence>
<feature type="region of interest" description="Disordered" evidence="5">
    <location>
        <begin position="70"/>
        <end position="101"/>
    </location>
</feature>
<keyword evidence="2" id="KW-0547">Nucleotide-binding</keyword>